<dbReference type="PANTHER" id="PTHR42951:SF17">
    <property type="entry name" value="METALLO-BETA-LACTAMASE DOMAIN-CONTAINING PROTEIN"/>
    <property type="match status" value="1"/>
</dbReference>
<organism evidence="3 4">
    <name type="scientific">Lichenibacterium ramalinae</name>
    <dbReference type="NCBI Taxonomy" id="2316527"/>
    <lineage>
        <taxon>Bacteria</taxon>
        <taxon>Pseudomonadati</taxon>
        <taxon>Pseudomonadota</taxon>
        <taxon>Alphaproteobacteria</taxon>
        <taxon>Hyphomicrobiales</taxon>
        <taxon>Lichenihabitantaceae</taxon>
        <taxon>Lichenibacterium</taxon>
    </lineage>
</organism>
<dbReference type="RefSeq" id="WP_129221681.1">
    <property type="nucleotide sequence ID" value="NZ_QYBC01000026.1"/>
</dbReference>
<sequence>MAQQEPVDEGARVDDAPGDDGTREIAGDIAYLRTLIANVVFVGRPGAGDRGWVLVDAGVFGTRRLIEAAAAARFGPGARPAAIVLTHGHFDHVGVLEDLAEAWDAPVYAHADEIPYLDGRAAYPPGDPTVGGGLMAALSPLYPTKPVDVSARLRTLPADGGVPPLPGWRWIHTPGHSAGHVSLWREGDRALIAGDAVVTTAAESAYATAVQAPELHGPPRYYTVDWDAARASVQALAHLAPDLAITGHGRAMQGPEMRAALDALARDFDAVARPARGRYRDHPARAEDGSAYRAP</sequence>
<dbReference type="InterPro" id="IPR001279">
    <property type="entry name" value="Metallo-B-lactamas"/>
</dbReference>
<feature type="compositionally biased region" description="Basic and acidic residues" evidence="1">
    <location>
        <begin position="9"/>
        <end position="20"/>
    </location>
</feature>
<dbReference type="OrthoDB" id="7253658at2"/>
<comment type="caution">
    <text evidence="3">The sequence shown here is derived from an EMBL/GenBank/DDBJ whole genome shotgun (WGS) entry which is preliminary data.</text>
</comment>
<name>A0A4Q2R5Q8_9HYPH</name>
<proteinExistence type="predicted"/>
<evidence type="ECO:0000256" key="1">
    <source>
        <dbReference type="SAM" id="MobiDB-lite"/>
    </source>
</evidence>
<dbReference type="PANTHER" id="PTHR42951">
    <property type="entry name" value="METALLO-BETA-LACTAMASE DOMAIN-CONTAINING"/>
    <property type="match status" value="1"/>
</dbReference>
<reference evidence="3 4" key="1">
    <citation type="submission" date="2018-09" db="EMBL/GenBank/DDBJ databases">
        <authorList>
            <person name="Grouzdev D.S."/>
            <person name="Krutkina M.S."/>
        </authorList>
    </citation>
    <scope>NUCLEOTIDE SEQUENCE [LARGE SCALE GENOMIC DNA]</scope>
    <source>
        <strain evidence="3 4">RmlP001</strain>
    </source>
</reference>
<keyword evidence="4" id="KW-1185">Reference proteome</keyword>
<accession>A0A4Q2R5Q8</accession>
<dbReference type="CDD" id="cd07721">
    <property type="entry name" value="yflN-like_MBL-fold"/>
    <property type="match status" value="1"/>
</dbReference>
<dbReference type="SMART" id="SM00849">
    <property type="entry name" value="Lactamase_B"/>
    <property type="match status" value="1"/>
</dbReference>
<dbReference type="Gene3D" id="3.60.15.10">
    <property type="entry name" value="Ribonuclease Z/Hydroxyacylglutathione hydrolase-like"/>
    <property type="match status" value="1"/>
</dbReference>
<dbReference type="GO" id="GO:0016787">
    <property type="term" value="F:hydrolase activity"/>
    <property type="evidence" value="ECO:0007669"/>
    <property type="project" value="UniProtKB-KW"/>
</dbReference>
<dbReference type="InterPro" id="IPR050855">
    <property type="entry name" value="NDM-1-like"/>
</dbReference>
<dbReference type="AlphaFoldDB" id="A0A4Q2R5Q8"/>
<feature type="region of interest" description="Disordered" evidence="1">
    <location>
        <begin position="1"/>
        <end position="20"/>
    </location>
</feature>
<feature type="domain" description="Metallo-beta-lactamase" evidence="2">
    <location>
        <begin position="36"/>
        <end position="248"/>
    </location>
</feature>
<dbReference type="Proteomes" id="UP000289411">
    <property type="component" value="Unassembled WGS sequence"/>
</dbReference>
<dbReference type="Pfam" id="PF00753">
    <property type="entry name" value="Lactamase_B"/>
    <property type="match status" value="1"/>
</dbReference>
<reference evidence="3 4" key="2">
    <citation type="submission" date="2019-02" db="EMBL/GenBank/DDBJ databases">
        <title>'Lichenibacterium ramalinii' gen. nov. sp. nov., 'Lichenibacterium minor' gen. nov. sp. nov.</title>
        <authorList>
            <person name="Pankratov T."/>
        </authorList>
    </citation>
    <scope>NUCLEOTIDE SEQUENCE [LARGE SCALE GENOMIC DNA]</scope>
    <source>
        <strain evidence="3 4">RmlP001</strain>
    </source>
</reference>
<protein>
    <submittedName>
        <fullName evidence="3">MBL fold metallo-hydrolase</fullName>
    </submittedName>
</protein>
<evidence type="ECO:0000259" key="2">
    <source>
        <dbReference type="SMART" id="SM00849"/>
    </source>
</evidence>
<dbReference type="SUPFAM" id="SSF56281">
    <property type="entry name" value="Metallo-hydrolase/oxidoreductase"/>
    <property type="match status" value="1"/>
</dbReference>
<evidence type="ECO:0000313" key="3">
    <source>
        <dbReference type="EMBL" id="RYB01896.1"/>
    </source>
</evidence>
<gene>
    <name evidence="3" type="ORF">D3272_23635</name>
</gene>
<dbReference type="EMBL" id="QYBC01000026">
    <property type="protein sequence ID" value="RYB01896.1"/>
    <property type="molecule type" value="Genomic_DNA"/>
</dbReference>
<evidence type="ECO:0000313" key="4">
    <source>
        <dbReference type="Proteomes" id="UP000289411"/>
    </source>
</evidence>
<dbReference type="InterPro" id="IPR036866">
    <property type="entry name" value="RibonucZ/Hydroxyglut_hydro"/>
</dbReference>
<keyword evidence="3" id="KW-0378">Hydrolase</keyword>